<evidence type="ECO:0000259" key="9">
    <source>
        <dbReference type="Pfam" id="PF05649"/>
    </source>
</evidence>
<dbReference type="Proteomes" id="UP000253606">
    <property type="component" value="Chromosome"/>
</dbReference>
<proteinExistence type="inferred from homology"/>
<dbReference type="InterPro" id="IPR000718">
    <property type="entry name" value="Peptidase_M13"/>
</dbReference>
<evidence type="ECO:0000313" key="10">
    <source>
        <dbReference type="EMBL" id="AXC10017.1"/>
    </source>
</evidence>
<comment type="cofactor">
    <cofactor evidence="1">
        <name>Zn(2+)</name>
        <dbReference type="ChEBI" id="CHEBI:29105"/>
    </cofactor>
</comment>
<accession>A0A2Z5FU40</accession>
<dbReference type="InterPro" id="IPR018497">
    <property type="entry name" value="Peptidase_M13_C"/>
</dbReference>
<evidence type="ECO:0000256" key="1">
    <source>
        <dbReference type="ARBA" id="ARBA00001947"/>
    </source>
</evidence>
<dbReference type="RefSeq" id="WP_114205737.1">
    <property type="nucleotide sequence ID" value="NZ_CP030840.1"/>
</dbReference>
<evidence type="ECO:0000256" key="7">
    <source>
        <dbReference type="ARBA" id="ARBA00023049"/>
    </source>
</evidence>
<dbReference type="GO" id="GO:0004222">
    <property type="term" value="F:metalloendopeptidase activity"/>
    <property type="evidence" value="ECO:0007669"/>
    <property type="project" value="InterPro"/>
</dbReference>
<evidence type="ECO:0000256" key="5">
    <source>
        <dbReference type="ARBA" id="ARBA00022801"/>
    </source>
</evidence>
<evidence type="ECO:0000259" key="8">
    <source>
        <dbReference type="Pfam" id="PF01431"/>
    </source>
</evidence>
<protein>
    <submittedName>
        <fullName evidence="10">Peptidase M13 family protein</fullName>
    </submittedName>
</protein>
<dbReference type="GO" id="GO:0046872">
    <property type="term" value="F:metal ion binding"/>
    <property type="evidence" value="ECO:0007669"/>
    <property type="project" value="UniProtKB-KW"/>
</dbReference>
<dbReference type="GO" id="GO:0016485">
    <property type="term" value="P:protein processing"/>
    <property type="evidence" value="ECO:0007669"/>
    <property type="project" value="TreeGrafter"/>
</dbReference>
<evidence type="ECO:0000256" key="6">
    <source>
        <dbReference type="ARBA" id="ARBA00022833"/>
    </source>
</evidence>
<dbReference type="PRINTS" id="PR00786">
    <property type="entry name" value="NEPRILYSIN"/>
</dbReference>
<dbReference type="Gene3D" id="1.10.1380.10">
    <property type="entry name" value="Neutral endopeptidase , domain2"/>
    <property type="match status" value="1"/>
</dbReference>
<keyword evidence="5" id="KW-0378">Hydrolase</keyword>
<keyword evidence="3" id="KW-0645">Protease</keyword>
<dbReference type="KEGG" id="abas:ACPOL_0650"/>
<sequence length="683" mass="76585">MNKLAVIALGMTLSPTISSLSQTTGGDANRVRSETGGRSWGFDMSAIDKSIRPGDNFFLYANGNYIRNLTIPADKTSTGLLGIMDDQSEAKLHQLMEAELLHPSGTPDEDKVLNFYKAFMNQERIEALGTGPLKSDFDRVRAIRSKAEMSQFMGTTTKTFGASIIRTEVVPDSRDTTHEVLELSQSGLGLPGREFYLKPELAAKKDKYQDYIASILRLANWPEAERQAVSIVEFETRLAEASWGDEQERDLVKTYNPMSLEEVTKAVPGFDIRGFLKAADYGSERRFTIREKSALPVLASVFSATSLDTLKAWEAFHIADQSSGFLPQRFVDAAFEFRNHSLYGQPQIAPRWQRAISQENYRIGDALGRLYVAHYFTPKAKDQMEQLVANLKAAFHDRLERAAWMSEATRAEAIKKLDTMSVGIGYPTKWKRYDFDVSPTDLYGDAERSIAWKHREAIERLHHPVDREAWNDLVPQSSASEYESSINRITFPAANFQFPFFDPNADPAVNYGAIGVVIGHEITHGFDDEGRHTDSAGLLRDWWTAEDEQKFKVQAERLSQQYSAFEPLPGVHVNGALTLGEDLADTGGMALSLDAYHRSLGGAAAPILDGTTGDQRFFLSCAQIWAGKTREESIRRQLTNNPHPPGEQRVNGEVRNLDEWYAAFDVKPGDKLYIAPEDRVRIW</sequence>
<feature type="domain" description="Peptidase M13 C-terminal" evidence="8">
    <location>
        <begin position="482"/>
        <end position="680"/>
    </location>
</feature>
<dbReference type="AlphaFoldDB" id="A0A2Z5FU40"/>
<dbReference type="PROSITE" id="PS51885">
    <property type="entry name" value="NEPRILYSIN"/>
    <property type="match status" value="1"/>
</dbReference>
<evidence type="ECO:0000256" key="4">
    <source>
        <dbReference type="ARBA" id="ARBA00022723"/>
    </source>
</evidence>
<dbReference type="OrthoDB" id="9775677at2"/>
<evidence type="ECO:0000256" key="3">
    <source>
        <dbReference type="ARBA" id="ARBA00022670"/>
    </source>
</evidence>
<comment type="similarity">
    <text evidence="2">Belongs to the peptidase M13 family.</text>
</comment>
<dbReference type="InterPro" id="IPR024079">
    <property type="entry name" value="MetalloPept_cat_dom_sf"/>
</dbReference>
<reference evidence="10 11" key="1">
    <citation type="journal article" date="2018" name="Front. Microbiol.">
        <title>Hydrolytic Capabilities as a Key to Environmental Success: Chitinolytic and Cellulolytic Acidobacteria From Acidic Sub-arctic Soils and Boreal Peatlands.</title>
        <authorList>
            <person name="Belova S.E."/>
            <person name="Ravin N.V."/>
            <person name="Pankratov T.A."/>
            <person name="Rakitin A.L."/>
            <person name="Ivanova A.A."/>
            <person name="Beletsky A.V."/>
            <person name="Mardanov A.V."/>
            <person name="Sinninghe Damste J.S."/>
            <person name="Dedysh S.N."/>
        </authorList>
    </citation>
    <scope>NUCLEOTIDE SEQUENCE [LARGE SCALE GENOMIC DNA]</scope>
    <source>
        <strain evidence="10 11">SBC82</strain>
    </source>
</reference>
<evidence type="ECO:0000313" key="11">
    <source>
        <dbReference type="Proteomes" id="UP000253606"/>
    </source>
</evidence>
<dbReference type="InterPro" id="IPR042089">
    <property type="entry name" value="Peptidase_M13_dom_2"/>
</dbReference>
<dbReference type="Pfam" id="PF01431">
    <property type="entry name" value="Peptidase_M13"/>
    <property type="match status" value="1"/>
</dbReference>
<organism evidence="10 11">
    <name type="scientific">Acidisarcina polymorpha</name>
    <dbReference type="NCBI Taxonomy" id="2211140"/>
    <lineage>
        <taxon>Bacteria</taxon>
        <taxon>Pseudomonadati</taxon>
        <taxon>Acidobacteriota</taxon>
        <taxon>Terriglobia</taxon>
        <taxon>Terriglobales</taxon>
        <taxon>Acidobacteriaceae</taxon>
        <taxon>Acidisarcina</taxon>
    </lineage>
</organism>
<dbReference type="InterPro" id="IPR008753">
    <property type="entry name" value="Peptidase_M13_N"/>
</dbReference>
<evidence type="ECO:0000256" key="2">
    <source>
        <dbReference type="ARBA" id="ARBA00007357"/>
    </source>
</evidence>
<name>A0A2Z5FU40_9BACT</name>
<dbReference type="GO" id="GO:0005886">
    <property type="term" value="C:plasma membrane"/>
    <property type="evidence" value="ECO:0007669"/>
    <property type="project" value="TreeGrafter"/>
</dbReference>
<dbReference type="CDD" id="cd08662">
    <property type="entry name" value="M13"/>
    <property type="match status" value="1"/>
</dbReference>
<keyword evidence="11" id="KW-1185">Reference proteome</keyword>
<dbReference type="Gene3D" id="3.40.390.10">
    <property type="entry name" value="Collagenase (Catalytic Domain)"/>
    <property type="match status" value="1"/>
</dbReference>
<gene>
    <name evidence="10" type="ORF">ACPOL_0650</name>
</gene>
<keyword evidence="6" id="KW-0862">Zinc</keyword>
<feature type="domain" description="Peptidase M13 N-terminal" evidence="9">
    <location>
        <begin position="53"/>
        <end position="427"/>
    </location>
</feature>
<dbReference type="PANTHER" id="PTHR11733:SF167">
    <property type="entry name" value="FI17812P1-RELATED"/>
    <property type="match status" value="1"/>
</dbReference>
<dbReference type="Pfam" id="PF05649">
    <property type="entry name" value="Peptidase_M13_N"/>
    <property type="match status" value="1"/>
</dbReference>
<dbReference type="PANTHER" id="PTHR11733">
    <property type="entry name" value="ZINC METALLOPROTEASE FAMILY M13 NEPRILYSIN-RELATED"/>
    <property type="match status" value="1"/>
</dbReference>
<dbReference type="SUPFAM" id="SSF55486">
    <property type="entry name" value="Metalloproteases ('zincins'), catalytic domain"/>
    <property type="match status" value="1"/>
</dbReference>
<keyword evidence="4" id="KW-0479">Metal-binding</keyword>
<dbReference type="EMBL" id="CP030840">
    <property type="protein sequence ID" value="AXC10017.1"/>
    <property type="molecule type" value="Genomic_DNA"/>
</dbReference>
<keyword evidence="7" id="KW-0482">Metalloprotease</keyword>